<evidence type="ECO:0000313" key="8">
    <source>
        <dbReference type="EMBL" id="KKZ10647.1"/>
    </source>
</evidence>
<dbReference type="InterPro" id="IPR001297">
    <property type="entry name" value="PBS_linker_dom"/>
</dbReference>
<keyword evidence="2" id="KW-0042">Antenna complex</keyword>
<evidence type="ECO:0000256" key="6">
    <source>
        <dbReference type="PROSITE-ProRule" id="PRU00775"/>
    </source>
</evidence>
<dbReference type="EMBL" id="JXUO01000310">
    <property type="protein sequence ID" value="KKZ10647.1"/>
    <property type="molecule type" value="Genomic_DNA"/>
</dbReference>
<dbReference type="Gene3D" id="1.10.3130.20">
    <property type="entry name" value="Phycobilisome linker domain"/>
    <property type="match status" value="1"/>
</dbReference>
<comment type="caution">
    <text evidence="8">The sequence shown here is derived from an EMBL/GenBank/DDBJ whole genome shotgun (WGS) entry which is preliminary data.</text>
</comment>
<organism evidence="8 9">
    <name type="scientific">Candidatus Synechococcus spongiarum 142</name>
    <dbReference type="NCBI Taxonomy" id="1608213"/>
    <lineage>
        <taxon>Bacteria</taxon>
        <taxon>Bacillati</taxon>
        <taxon>Cyanobacteriota</taxon>
        <taxon>Cyanophyceae</taxon>
        <taxon>Synechococcales</taxon>
        <taxon>Synechococcaceae</taxon>
        <taxon>Synechococcus</taxon>
    </lineage>
</organism>
<keyword evidence="5" id="KW-0472">Membrane</keyword>
<feature type="domain" description="PBS-linker" evidence="7">
    <location>
        <begin position="11"/>
        <end position="188"/>
    </location>
</feature>
<dbReference type="AlphaFoldDB" id="A0A6N3X6F1"/>
<dbReference type="GO" id="GO:0030089">
    <property type="term" value="C:phycobilisome"/>
    <property type="evidence" value="ECO:0007669"/>
    <property type="project" value="UniProtKB-UniRule"/>
</dbReference>
<accession>A0A6N3X6F1</accession>
<evidence type="ECO:0000256" key="4">
    <source>
        <dbReference type="ARBA" id="ARBA00023078"/>
    </source>
</evidence>
<gene>
    <name evidence="8" type="ORF">TH68_10230</name>
</gene>
<dbReference type="GO" id="GO:0031676">
    <property type="term" value="C:plasma membrane-derived thylakoid membrane"/>
    <property type="evidence" value="ECO:0007669"/>
    <property type="project" value="UniProtKB-SubCell"/>
</dbReference>
<evidence type="ECO:0000256" key="1">
    <source>
        <dbReference type="ARBA" id="ARBA00004445"/>
    </source>
</evidence>
<protein>
    <submittedName>
        <fullName evidence="8">Phycobilisome rod-core linker polypeptide CpcG</fullName>
    </submittedName>
</protein>
<evidence type="ECO:0000256" key="3">
    <source>
        <dbReference type="ARBA" id="ARBA00022738"/>
    </source>
</evidence>
<dbReference type="Proteomes" id="UP000035054">
    <property type="component" value="Unassembled WGS sequence"/>
</dbReference>
<keyword evidence="4" id="KW-0793">Thylakoid</keyword>
<evidence type="ECO:0000313" key="9">
    <source>
        <dbReference type="Proteomes" id="UP000035054"/>
    </source>
</evidence>
<evidence type="ECO:0000259" key="7">
    <source>
        <dbReference type="PROSITE" id="PS51445"/>
    </source>
</evidence>
<proteinExistence type="inferred from homology"/>
<dbReference type="InterPro" id="IPR038255">
    <property type="entry name" value="PBS_linker_sf"/>
</dbReference>
<comment type="subcellular location">
    <subcellularLocation>
        <location evidence="1">Cellular thylakoid membrane</location>
        <topology evidence="1">Peripheral membrane protein</topology>
        <orientation evidence="1">Cytoplasmic side</orientation>
    </subcellularLocation>
</comment>
<sequence length="254" mass="28653">MALPLLNYALETQNSRVKDYGGADDDQARIFSTQKVLSDSDITALIEAAYRQIFFHAFKCNRDAFLESQLRNNQITVRDFIRGLLLSDTFRSSFYRFNSNYQVVTQMVQRVLGRDVHGQSETIAWSIVICNKGLVGLVDALLDSQEYIDNFGYDTVPYQRHRSLAGRELGETPFNIKSPRYESYWRGILGFPKAVFSTSASAKKLPSRAAANRGGNPNDYRTWVSSAVGATRCVAGGSTNTSFDYMSKVRYRKV</sequence>
<keyword evidence="3 6" id="KW-0605">Phycobilisome</keyword>
<dbReference type="PANTHER" id="PTHR34011">
    <property type="entry name" value="PHYCOBILISOME 32.1 KDA LINKER POLYPEPTIDE, PHYCOCYANIN-ASSOCIATED, ROD 2-RELATED"/>
    <property type="match status" value="1"/>
</dbReference>
<dbReference type="Pfam" id="PF00427">
    <property type="entry name" value="PBS_linker_poly"/>
    <property type="match status" value="1"/>
</dbReference>
<reference evidence="8 9" key="1">
    <citation type="submission" date="2015-01" db="EMBL/GenBank/DDBJ databases">
        <title>Lifestyle Evolution in Cyanobacterial Symbionts of Sponges.</title>
        <authorList>
            <person name="Burgsdorf I."/>
            <person name="Slaby B.M."/>
            <person name="Handley K.M."/>
            <person name="Haber M."/>
            <person name="Blom J."/>
            <person name="Marshall C.W."/>
            <person name="Gilbert J.A."/>
            <person name="Hentschel U."/>
            <person name="Steindler L."/>
        </authorList>
    </citation>
    <scope>NUCLEOTIDE SEQUENCE [LARGE SCALE GENOMIC DNA]</scope>
    <source>
        <strain evidence="8">142</strain>
    </source>
</reference>
<comment type="similarity">
    <text evidence="6">Belongs to the phycobilisome linker protein family.</text>
</comment>
<evidence type="ECO:0000256" key="2">
    <source>
        <dbReference type="ARBA" id="ARBA00022549"/>
    </source>
</evidence>
<name>A0A6N3X6F1_9SYNE</name>
<evidence type="ECO:0000256" key="5">
    <source>
        <dbReference type="ARBA" id="ARBA00023136"/>
    </source>
</evidence>
<dbReference type="GO" id="GO:0015979">
    <property type="term" value="P:photosynthesis"/>
    <property type="evidence" value="ECO:0007669"/>
    <property type="project" value="InterPro"/>
</dbReference>
<dbReference type="PROSITE" id="PS51445">
    <property type="entry name" value="PBS_LINKER"/>
    <property type="match status" value="1"/>
</dbReference>